<reference evidence="3" key="1">
    <citation type="submission" date="2022-07" db="EMBL/GenBank/DDBJ databases">
        <title>Phylogenomic reconstructions and comparative analyses of Kickxellomycotina fungi.</title>
        <authorList>
            <person name="Reynolds N.K."/>
            <person name="Stajich J.E."/>
            <person name="Barry K."/>
            <person name="Grigoriev I.V."/>
            <person name="Crous P."/>
            <person name="Smith M.E."/>
        </authorList>
    </citation>
    <scope>NUCLEOTIDE SEQUENCE</scope>
    <source>
        <strain evidence="3">RSA 861</strain>
    </source>
</reference>
<dbReference type="SMART" id="SM00515">
    <property type="entry name" value="eIF5C"/>
    <property type="match status" value="1"/>
</dbReference>
<dbReference type="AlphaFoldDB" id="A0A9W8DQP7"/>
<dbReference type="Pfam" id="PF25504">
    <property type="entry name" value="HEAT_5MP1_2"/>
    <property type="match status" value="1"/>
</dbReference>
<dbReference type="InterPro" id="IPR016024">
    <property type="entry name" value="ARM-type_fold"/>
</dbReference>
<gene>
    <name evidence="3" type="ORF">IWQ60_006950</name>
</gene>
<sequence length="423" mass="47943">MSSQPGATAQKPTLHGAKLKTRKRESKANAKFDAETFREQLLTVINEVDTSDFDAVSTKLDVAGNTLDYRRYGEAVFELLITGGLVVPGGIVEKDEDIETDFYVLNAPETLEGVKAYADMLNKLVRRYKYLLRPLEETTKNLLKNVNKFSSSEVNKLSILVALLSTYQLIPLSVLTALLSDHLVKDGISLVCLTTVLKTIIADQGITQLGRLLKKHQLEGRLIEFFPPNKQDEESFARHFEVEDMKPVVDLHNHIRANALRSELQDTIQDMIEKEATETEVALYIKRFAKEKQWSEGDIIGLVWDGIMGAVDWATRPEIIESQTLRQVKEWSRVLALFTTQPRTEVELLGHVQVYCYTNAKLMKHFASIIKILYDEDVLSENAIHFWNIKGVKPQGKAIFLKQMEPFVTALENASDDDEDDEE</sequence>
<organism evidence="3 4">
    <name type="scientific">Tieghemiomyces parasiticus</name>
    <dbReference type="NCBI Taxonomy" id="78921"/>
    <lineage>
        <taxon>Eukaryota</taxon>
        <taxon>Fungi</taxon>
        <taxon>Fungi incertae sedis</taxon>
        <taxon>Zoopagomycota</taxon>
        <taxon>Kickxellomycotina</taxon>
        <taxon>Dimargaritomycetes</taxon>
        <taxon>Dimargaritales</taxon>
        <taxon>Dimargaritaceae</taxon>
        <taxon>Tieghemiomyces</taxon>
    </lineage>
</organism>
<protein>
    <recommendedName>
        <fullName evidence="2">W2 domain-containing protein</fullName>
    </recommendedName>
</protein>
<dbReference type="PANTHER" id="PTHR14208:SF2">
    <property type="entry name" value="PROTEIN KRASAVIETZ"/>
    <property type="match status" value="1"/>
</dbReference>
<evidence type="ECO:0000259" key="2">
    <source>
        <dbReference type="PROSITE" id="PS51363"/>
    </source>
</evidence>
<accession>A0A9W8DQP7</accession>
<keyword evidence="4" id="KW-1185">Reference proteome</keyword>
<dbReference type="PROSITE" id="PS51363">
    <property type="entry name" value="W2"/>
    <property type="match status" value="1"/>
</dbReference>
<dbReference type="GO" id="GO:0016020">
    <property type="term" value="C:membrane"/>
    <property type="evidence" value="ECO:0007669"/>
    <property type="project" value="TreeGrafter"/>
</dbReference>
<dbReference type="InterPro" id="IPR057397">
    <property type="entry name" value="HEAT_5MP1_2"/>
</dbReference>
<evidence type="ECO:0000313" key="3">
    <source>
        <dbReference type="EMBL" id="KAJ1920667.1"/>
    </source>
</evidence>
<feature type="domain" description="W2" evidence="2">
    <location>
        <begin position="250"/>
        <end position="421"/>
    </location>
</feature>
<dbReference type="Proteomes" id="UP001150569">
    <property type="component" value="Unassembled WGS sequence"/>
</dbReference>
<dbReference type="SUPFAM" id="SSF48371">
    <property type="entry name" value="ARM repeat"/>
    <property type="match status" value="1"/>
</dbReference>
<dbReference type="EMBL" id="JANBPT010000438">
    <property type="protein sequence ID" value="KAJ1920667.1"/>
    <property type="molecule type" value="Genomic_DNA"/>
</dbReference>
<dbReference type="InterPro" id="IPR003307">
    <property type="entry name" value="W2_domain"/>
</dbReference>
<feature type="region of interest" description="Disordered" evidence="1">
    <location>
        <begin position="1"/>
        <end position="27"/>
    </location>
</feature>
<dbReference type="Gene3D" id="1.25.40.180">
    <property type="match status" value="1"/>
</dbReference>
<dbReference type="GO" id="GO:0005737">
    <property type="term" value="C:cytoplasm"/>
    <property type="evidence" value="ECO:0007669"/>
    <property type="project" value="TreeGrafter"/>
</dbReference>
<dbReference type="OrthoDB" id="1727522at2759"/>
<dbReference type="InterPro" id="IPR051245">
    <property type="entry name" value="eIF5-mimic_regulator"/>
</dbReference>
<dbReference type="PANTHER" id="PTHR14208">
    <property type="entry name" value="BASIC LEUCINE ZIPPER AND W2 DOMAIN-CONTAINING PROTEIN"/>
    <property type="match status" value="1"/>
</dbReference>
<evidence type="ECO:0000313" key="4">
    <source>
        <dbReference type="Proteomes" id="UP001150569"/>
    </source>
</evidence>
<evidence type="ECO:0000256" key="1">
    <source>
        <dbReference type="SAM" id="MobiDB-lite"/>
    </source>
</evidence>
<comment type="caution">
    <text evidence="3">The sequence shown here is derived from an EMBL/GenBank/DDBJ whole genome shotgun (WGS) entry which is preliminary data.</text>
</comment>
<name>A0A9W8DQP7_9FUNG</name>
<proteinExistence type="predicted"/>
<feature type="compositionally biased region" description="Polar residues" evidence="1">
    <location>
        <begin position="1"/>
        <end position="11"/>
    </location>
</feature>
<dbReference type="Pfam" id="PF02020">
    <property type="entry name" value="W2"/>
    <property type="match status" value="1"/>
</dbReference>